<dbReference type="EMBL" id="JAFBDR010000028">
    <property type="protein sequence ID" value="MBM7573230.1"/>
    <property type="molecule type" value="Genomic_DNA"/>
</dbReference>
<reference evidence="10 11" key="1">
    <citation type="submission" date="2021-01" db="EMBL/GenBank/DDBJ databases">
        <title>Genomic Encyclopedia of Type Strains, Phase IV (KMG-IV): sequencing the most valuable type-strain genomes for metagenomic binning, comparative biology and taxonomic classification.</title>
        <authorList>
            <person name="Goeker M."/>
        </authorList>
    </citation>
    <scope>NUCLEOTIDE SEQUENCE [LARGE SCALE GENOMIC DNA]</scope>
    <source>
        <strain evidence="10 11">DSM 23711</strain>
    </source>
</reference>
<gene>
    <name evidence="10" type="ORF">JOC48_003781</name>
</gene>
<keyword evidence="3" id="KW-0963">Cytoplasm</keyword>
<dbReference type="PRINTS" id="PR00315">
    <property type="entry name" value="ELONGATNFCT"/>
</dbReference>
<comment type="caution">
    <text evidence="10">The sequence shown here is derived from an EMBL/GenBank/DDBJ whole genome shotgun (WGS) entry which is preliminary data.</text>
</comment>
<evidence type="ECO:0000256" key="7">
    <source>
        <dbReference type="ARBA" id="ARBA00025526"/>
    </source>
</evidence>
<dbReference type="InterPro" id="IPR009000">
    <property type="entry name" value="Transl_B-barrel_sf"/>
</dbReference>
<dbReference type="Gene3D" id="2.40.30.10">
    <property type="entry name" value="Translation factors"/>
    <property type="match status" value="1"/>
</dbReference>
<name>A0ABS2N505_9BACI</name>
<dbReference type="SUPFAM" id="SSF50447">
    <property type="entry name" value="Translation proteins"/>
    <property type="match status" value="1"/>
</dbReference>
<dbReference type="InterPro" id="IPR004535">
    <property type="entry name" value="Transl_elong_SelB"/>
</dbReference>
<organism evidence="10 11">
    <name type="scientific">Aquibacillus albus</name>
    <dbReference type="NCBI Taxonomy" id="1168171"/>
    <lineage>
        <taxon>Bacteria</taxon>
        <taxon>Bacillati</taxon>
        <taxon>Bacillota</taxon>
        <taxon>Bacilli</taxon>
        <taxon>Bacillales</taxon>
        <taxon>Bacillaceae</taxon>
        <taxon>Aquibacillus</taxon>
    </lineage>
</organism>
<dbReference type="PANTHER" id="PTHR43721:SF11">
    <property type="entry name" value="SELENOCYSTEINE-SPECIFIC ELONGATION FACTOR"/>
    <property type="match status" value="1"/>
</dbReference>
<keyword evidence="5" id="KW-0648">Protein biosynthesis</keyword>
<dbReference type="Pfam" id="PF03144">
    <property type="entry name" value="GTP_EFTU_D2"/>
    <property type="match status" value="1"/>
</dbReference>
<sequence length="626" mass="71438">MDARYYTIGMAGHIDHGKTTLTKALTNVETDRLKEEKERSISIELGYAPLHTKEGVHVSIVDVPGHERFIRQMIAGVAGIDLVVLVIAADEGVMPQTKEHLEILQFLGIDQCIVAITKVDQVEEELLDLVAQDIYETLEDTTFVDAPMVFVDSLSGKGVDKLKDLLFENLKNVGFRDRYGSFRLPIDQVFTVQGLGTIVRGTIYEGMVQKSDTLQVLPAQKRVKARNIQVHHQDVEHASAGQRTAINISGIDRDEVKRGDVLVASDHFIVTNTIDVSIRFVEEMRYPLKQRAPVNVHVGTSEVMGTIVFFDRNEIKNEQEEVLCQIRLQEAIVVRRGDRFILRRPSPVETIGGGWVIDPNGEKYRFGQQTIQMLQQKKEGTPEDLVVDALTEKPLDMNQLIQVTSLDQVQVETILHEDNRIISLPNGSFSLRTQLEKIKDQLVHDLQAYHEKHPMRKGMNKAELVQTISEKFPKEVIDNAVKFLLENQQLKQEGQFLALQTFEAHFPKAWAKRMESIVEAIKQDGLTVNKWEDYVSDSALSQEQGNELKTFLIQTKQLYRLTDELLIHREPVEKAVSDLKQKTDQSFDLKQAKDQWNVSRKYLIPLLELLDELGYTKRMDSQRQWV</sequence>
<dbReference type="PANTHER" id="PTHR43721">
    <property type="entry name" value="ELONGATION FACTOR TU-RELATED"/>
    <property type="match status" value="1"/>
</dbReference>
<dbReference type="InterPro" id="IPR009001">
    <property type="entry name" value="Transl_elong_EF1A/Init_IF2_C"/>
</dbReference>
<evidence type="ECO:0000256" key="5">
    <source>
        <dbReference type="ARBA" id="ARBA00022917"/>
    </source>
</evidence>
<dbReference type="SUPFAM" id="SSF50465">
    <property type="entry name" value="EF-Tu/eEF-1alpha/eIF2-gamma C-terminal domain"/>
    <property type="match status" value="1"/>
</dbReference>
<dbReference type="SUPFAM" id="SSF46785">
    <property type="entry name" value="Winged helix' DNA-binding domain"/>
    <property type="match status" value="2"/>
</dbReference>
<keyword evidence="4" id="KW-0547">Nucleotide-binding</keyword>
<dbReference type="NCBIfam" id="TIGR00231">
    <property type="entry name" value="small_GTP"/>
    <property type="match status" value="1"/>
</dbReference>
<feature type="domain" description="Tr-type G" evidence="9">
    <location>
        <begin position="3"/>
        <end position="178"/>
    </location>
</feature>
<evidence type="ECO:0000256" key="4">
    <source>
        <dbReference type="ARBA" id="ARBA00022741"/>
    </source>
</evidence>
<evidence type="ECO:0000313" key="11">
    <source>
        <dbReference type="Proteomes" id="UP001296943"/>
    </source>
</evidence>
<dbReference type="InterPro" id="IPR000795">
    <property type="entry name" value="T_Tr_GTP-bd_dom"/>
</dbReference>
<dbReference type="RefSeq" id="WP_204501886.1">
    <property type="nucleotide sequence ID" value="NZ_JAFBDR010000028.1"/>
</dbReference>
<dbReference type="Pfam" id="PF25461">
    <property type="entry name" value="Beta-barrel_SelB"/>
    <property type="match status" value="1"/>
</dbReference>
<dbReference type="InterPro" id="IPR015190">
    <property type="entry name" value="Elong_fac_SelB-wing-hlx_typ-2"/>
</dbReference>
<dbReference type="InterPro" id="IPR005225">
    <property type="entry name" value="Small_GTP-bd"/>
</dbReference>
<dbReference type="Gene3D" id="3.40.50.300">
    <property type="entry name" value="P-loop containing nucleotide triphosphate hydrolases"/>
    <property type="match status" value="1"/>
</dbReference>
<dbReference type="InterPro" id="IPR015191">
    <property type="entry name" value="SelB_WHD4"/>
</dbReference>
<evidence type="ECO:0000256" key="6">
    <source>
        <dbReference type="ARBA" id="ARBA00023134"/>
    </source>
</evidence>
<keyword evidence="10" id="KW-0251">Elongation factor</keyword>
<dbReference type="Gene3D" id="1.10.10.10">
    <property type="entry name" value="Winged helix-like DNA-binding domain superfamily/Winged helix DNA-binding domain"/>
    <property type="match status" value="1"/>
</dbReference>
<dbReference type="PROSITE" id="PS51722">
    <property type="entry name" value="G_TR_2"/>
    <property type="match status" value="1"/>
</dbReference>
<dbReference type="Pfam" id="PF09106">
    <property type="entry name" value="WHD_2nd_SelB"/>
    <property type="match status" value="1"/>
</dbReference>
<dbReference type="Pfam" id="PF00009">
    <property type="entry name" value="GTP_EFTU"/>
    <property type="match status" value="1"/>
</dbReference>
<comment type="function">
    <text evidence="7">Translation factor necessary for the incorporation of selenocysteine into proteins. It probably replaces EF-Tu for the insertion of selenocysteine directed by the UGA codon. SelB binds GTP and GDP.</text>
</comment>
<dbReference type="InterPro" id="IPR036388">
    <property type="entry name" value="WH-like_DNA-bd_sf"/>
</dbReference>
<dbReference type="GO" id="GO:0003746">
    <property type="term" value="F:translation elongation factor activity"/>
    <property type="evidence" value="ECO:0007669"/>
    <property type="project" value="UniProtKB-KW"/>
</dbReference>
<dbReference type="CDD" id="cd03696">
    <property type="entry name" value="SelB_II"/>
    <property type="match status" value="1"/>
</dbReference>
<dbReference type="Pfam" id="PF09107">
    <property type="entry name" value="WHD_3rd_SelB"/>
    <property type="match status" value="1"/>
</dbReference>
<dbReference type="InterPro" id="IPR004161">
    <property type="entry name" value="EFTu-like_2"/>
</dbReference>
<evidence type="ECO:0000256" key="3">
    <source>
        <dbReference type="ARBA" id="ARBA00022490"/>
    </source>
</evidence>
<evidence type="ECO:0000256" key="1">
    <source>
        <dbReference type="ARBA" id="ARBA00004496"/>
    </source>
</evidence>
<evidence type="ECO:0000256" key="8">
    <source>
        <dbReference type="ARBA" id="ARBA00031615"/>
    </source>
</evidence>
<dbReference type="InterPro" id="IPR027417">
    <property type="entry name" value="P-loop_NTPase"/>
</dbReference>
<comment type="subcellular location">
    <subcellularLocation>
        <location evidence="1">Cytoplasm</location>
    </subcellularLocation>
</comment>
<accession>A0ABS2N505</accession>
<keyword evidence="6" id="KW-0342">GTP-binding</keyword>
<dbReference type="CDD" id="cd15491">
    <property type="entry name" value="selB_III"/>
    <property type="match status" value="1"/>
</dbReference>
<dbReference type="Proteomes" id="UP001296943">
    <property type="component" value="Unassembled WGS sequence"/>
</dbReference>
<dbReference type="CDD" id="cd04171">
    <property type="entry name" value="SelB"/>
    <property type="match status" value="1"/>
</dbReference>
<dbReference type="InterPro" id="IPR036390">
    <property type="entry name" value="WH_DNA-bd_sf"/>
</dbReference>
<dbReference type="NCBIfam" id="TIGR00475">
    <property type="entry name" value="selB"/>
    <property type="match status" value="1"/>
</dbReference>
<proteinExistence type="predicted"/>
<dbReference type="Gene3D" id="1.10.10.2770">
    <property type="match status" value="1"/>
</dbReference>
<evidence type="ECO:0000313" key="10">
    <source>
        <dbReference type="EMBL" id="MBM7573230.1"/>
    </source>
</evidence>
<dbReference type="InterPro" id="IPR057335">
    <property type="entry name" value="Beta-barrel_SelB"/>
</dbReference>
<protein>
    <recommendedName>
        <fullName evidence="2">Selenocysteine-specific elongation factor</fullName>
    </recommendedName>
    <alternativeName>
        <fullName evidence="8">SelB translation factor</fullName>
    </alternativeName>
</protein>
<evidence type="ECO:0000259" key="9">
    <source>
        <dbReference type="PROSITE" id="PS51722"/>
    </source>
</evidence>
<dbReference type="SUPFAM" id="SSF52540">
    <property type="entry name" value="P-loop containing nucleoside triphosphate hydrolases"/>
    <property type="match status" value="1"/>
</dbReference>
<dbReference type="InterPro" id="IPR050055">
    <property type="entry name" value="EF-Tu_GTPase"/>
</dbReference>
<evidence type="ECO:0000256" key="2">
    <source>
        <dbReference type="ARBA" id="ARBA00015953"/>
    </source>
</evidence>
<keyword evidence="11" id="KW-1185">Reference proteome</keyword>